<evidence type="ECO:0000313" key="1">
    <source>
        <dbReference type="EMBL" id="KAJ7702018.1"/>
    </source>
</evidence>
<dbReference type="EMBL" id="JARKIB010000522">
    <property type="protein sequence ID" value="KAJ7702018.1"/>
    <property type="molecule type" value="Genomic_DNA"/>
</dbReference>
<organism evidence="1 2">
    <name type="scientific">Mycena metata</name>
    <dbReference type="NCBI Taxonomy" id="1033252"/>
    <lineage>
        <taxon>Eukaryota</taxon>
        <taxon>Fungi</taxon>
        <taxon>Dikarya</taxon>
        <taxon>Basidiomycota</taxon>
        <taxon>Agaricomycotina</taxon>
        <taxon>Agaricomycetes</taxon>
        <taxon>Agaricomycetidae</taxon>
        <taxon>Agaricales</taxon>
        <taxon>Marasmiineae</taxon>
        <taxon>Mycenaceae</taxon>
        <taxon>Mycena</taxon>
    </lineage>
</organism>
<evidence type="ECO:0000313" key="2">
    <source>
        <dbReference type="Proteomes" id="UP001215598"/>
    </source>
</evidence>
<dbReference type="AlphaFoldDB" id="A0AAD7DXD3"/>
<protein>
    <submittedName>
        <fullName evidence="1">Uncharacterized protein</fullName>
    </submittedName>
</protein>
<feature type="non-terminal residue" evidence="1">
    <location>
        <position position="1"/>
    </location>
</feature>
<accession>A0AAD7DXD3</accession>
<sequence>WNIRNERVFQTQSPASDIEIHNRWVSVINTTLKRDKLRTNRCRFGSLAVKKQLVLDTWSGALRDEDSLPDDWTTLKGVLGGIWPATRKNGVGLK</sequence>
<keyword evidence="2" id="KW-1185">Reference proteome</keyword>
<name>A0AAD7DXD3_9AGAR</name>
<dbReference type="Proteomes" id="UP001215598">
    <property type="component" value="Unassembled WGS sequence"/>
</dbReference>
<comment type="caution">
    <text evidence="1">The sequence shown here is derived from an EMBL/GenBank/DDBJ whole genome shotgun (WGS) entry which is preliminary data.</text>
</comment>
<reference evidence="1" key="1">
    <citation type="submission" date="2023-03" db="EMBL/GenBank/DDBJ databases">
        <title>Massive genome expansion in bonnet fungi (Mycena s.s.) driven by repeated elements and novel gene families across ecological guilds.</title>
        <authorList>
            <consortium name="Lawrence Berkeley National Laboratory"/>
            <person name="Harder C.B."/>
            <person name="Miyauchi S."/>
            <person name="Viragh M."/>
            <person name="Kuo A."/>
            <person name="Thoen E."/>
            <person name="Andreopoulos B."/>
            <person name="Lu D."/>
            <person name="Skrede I."/>
            <person name="Drula E."/>
            <person name="Henrissat B."/>
            <person name="Morin E."/>
            <person name="Kohler A."/>
            <person name="Barry K."/>
            <person name="LaButti K."/>
            <person name="Morin E."/>
            <person name="Salamov A."/>
            <person name="Lipzen A."/>
            <person name="Mereny Z."/>
            <person name="Hegedus B."/>
            <person name="Baldrian P."/>
            <person name="Stursova M."/>
            <person name="Weitz H."/>
            <person name="Taylor A."/>
            <person name="Grigoriev I.V."/>
            <person name="Nagy L.G."/>
            <person name="Martin F."/>
            <person name="Kauserud H."/>
        </authorList>
    </citation>
    <scope>NUCLEOTIDE SEQUENCE</scope>
    <source>
        <strain evidence="1">CBHHK182m</strain>
    </source>
</reference>
<proteinExistence type="predicted"/>
<gene>
    <name evidence="1" type="ORF">B0H16DRAFT_1832852</name>
</gene>